<name>A0A0N4UCZ5_DRAME</name>
<gene>
    <name evidence="2" type="ORF">DME_LOCUS8964</name>
</gene>
<feature type="region of interest" description="Disordered" evidence="1">
    <location>
        <begin position="104"/>
        <end position="128"/>
    </location>
</feature>
<dbReference type="OrthoDB" id="5821699at2759"/>
<dbReference type="EMBL" id="UYYG01001174">
    <property type="protein sequence ID" value="VDN58991.1"/>
    <property type="molecule type" value="Genomic_DNA"/>
</dbReference>
<dbReference type="AlphaFoldDB" id="A0A0N4UCZ5"/>
<dbReference type="WBParaSite" id="DME_0000516501-mRNA-1">
    <property type="protein sequence ID" value="DME_0000516501-mRNA-1"/>
    <property type="gene ID" value="DME_0000516501"/>
</dbReference>
<accession>A0A0N4UCZ5</accession>
<reference evidence="5" key="1">
    <citation type="submission" date="2017-02" db="UniProtKB">
        <authorList>
            <consortium name="WormBaseParasite"/>
        </authorList>
    </citation>
    <scope>IDENTIFICATION</scope>
</reference>
<evidence type="ECO:0000313" key="3">
    <source>
        <dbReference type="Proteomes" id="UP000038040"/>
    </source>
</evidence>
<reference evidence="2 4" key="2">
    <citation type="submission" date="2018-11" db="EMBL/GenBank/DDBJ databases">
        <authorList>
            <consortium name="Pathogen Informatics"/>
        </authorList>
    </citation>
    <scope>NUCLEOTIDE SEQUENCE [LARGE SCALE GENOMIC DNA]</scope>
</reference>
<protein>
    <submittedName>
        <fullName evidence="2 5">Uncharacterized protein</fullName>
    </submittedName>
</protein>
<evidence type="ECO:0000313" key="5">
    <source>
        <dbReference type="WBParaSite" id="DME_0000516501-mRNA-1"/>
    </source>
</evidence>
<keyword evidence="4" id="KW-1185">Reference proteome</keyword>
<dbReference type="Proteomes" id="UP000038040">
    <property type="component" value="Unplaced"/>
</dbReference>
<evidence type="ECO:0000313" key="4">
    <source>
        <dbReference type="Proteomes" id="UP000274756"/>
    </source>
</evidence>
<dbReference type="Proteomes" id="UP000274756">
    <property type="component" value="Unassembled WGS sequence"/>
</dbReference>
<organism evidence="3 5">
    <name type="scientific">Dracunculus medinensis</name>
    <name type="common">Guinea worm</name>
    <dbReference type="NCBI Taxonomy" id="318479"/>
    <lineage>
        <taxon>Eukaryota</taxon>
        <taxon>Metazoa</taxon>
        <taxon>Ecdysozoa</taxon>
        <taxon>Nematoda</taxon>
        <taxon>Chromadorea</taxon>
        <taxon>Rhabditida</taxon>
        <taxon>Spirurina</taxon>
        <taxon>Dracunculoidea</taxon>
        <taxon>Dracunculidae</taxon>
        <taxon>Dracunculus</taxon>
    </lineage>
</organism>
<evidence type="ECO:0000256" key="1">
    <source>
        <dbReference type="SAM" id="MobiDB-lite"/>
    </source>
</evidence>
<proteinExistence type="predicted"/>
<sequence length="365" mass="41861">MSNNLIDSPEVQRKSCEKRCADYENSILSLTREKVRKQQLEMDRINDVLEHYDFQFSINEPASLHELKEAVDDYTKLVNNFLDLQHGIEENWCNQNSSKSSLIIETHPQNPDSNSLQQPTSTACASGDKRQFEIDDQGVPDDPDRTIHPDELNNFDGTAQQFLPSTANRICRSVEELKTIWEKDAEENLESIRERVSLVKRSSSDNRIERTTIRETDITSTLLPPPFLVQQAAVSHSIYAAKQNVLATVKHSLPGFHSIAVSLLTQNSGDIIERFIDALKRYDQMVRSHIAQLLRQYDKLSNTSEKEHMIYEINCQDRISRLAESKYLELSNLSTHGFSSISKCSVMEKLRIIQRVFSRTLLGYL</sequence>
<feature type="compositionally biased region" description="Polar residues" evidence="1">
    <location>
        <begin position="104"/>
        <end position="124"/>
    </location>
</feature>
<evidence type="ECO:0000313" key="2">
    <source>
        <dbReference type="EMBL" id="VDN58991.1"/>
    </source>
</evidence>